<organism evidence="1 2">
    <name type="scientific">Orbilia oligospora</name>
    <name type="common">Nematode-trapping fungus</name>
    <name type="synonym">Arthrobotrys oligospora</name>
    <dbReference type="NCBI Taxonomy" id="2813651"/>
    <lineage>
        <taxon>Eukaryota</taxon>
        <taxon>Fungi</taxon>
        <taxon>Dikarya</taxon>
        <taxon>Ascomycota</taxon>
        <taxon>Pezizomycotina</taxon>
        <taxon>Orbiliomycetes</taxon>
        <taxon>Orbiliales</taxon>
        <taxon>Orbiliaceae</taxon>
        <taxon>Orbilia</taxon>
    </lineage>
</organism>
<evidence type="ECO:0000313" key="1">
    <source>
        <dbReference type="EMBL" id="KAF3220417.1"/>
    </source>
</evidence>
<dbReference type="AlphaFoldDB" id="A0A7C8QNU9"/>
<evidence type="ECO:0000313" key="2">
    <source>
        <dbReference type="Proteomes" id="UP000472727"/>
    </source>
</evidence>
<proteinExistence type="predicted"/>
<name>A0A7C8QNU9_ORBOL</name>
<reference evidence="1 2" key="1">
    <citation type="submission" date="2019-06" db="EMBL/GenBank/DDBJ databases">
        <authorList>
            <person name="Palmer J.M."/>
        </authorList>
    </citation>
    <scope>NUCLEOTIDE SEQUENCE [LARGE SCALE GENOMIC DNA]</scope>
    <source>
        <strain evidence="1 2">TWF106</strain>
    </source>
</reference>
<comment type="caution">
    <text evidence="1">The sequence shown here is derived from an EMBL/GenBank/DDBJ whole genome shotgun (WGS) entry which is preliminary data.</text>
</comment>
<protein>
    <submittedName>
        <fullName evidence="1">Uncharacterized protein</fullName>
    </submittedName>
</protein>
<accession>A0A7C8QNU9</accession>
<dbReference type="Proteomes" id="UP000472727">
    <property type="component" value="Unassembled WGS sequence"/>
</dbReference>
<dbReference type="EMBL" id="WIWS01000033">
    <property type="protein sequence ID" value="KAF3220417.1"/>
    <property type="molecule type" value="Genomic_DNA"/>
</dbReference>
<sequence length="89" mass="10113">MIGIFPFQTQRTKLSKLWRTSMTTDQAVRMVLDLAPPMNAAAVVLTSVMQRGGQPRALGVLHEDSEDLKLRKIRDIARTQLERVDYDKS</sequence>
<gene>
    <name evidence="1" type="ORF">TWF106_006743</name>
</gene>